<sequence>MDKENIKDRLGVIPEDQMDSANEYIHQYIGLRLAAMGVSAFNNNLDKSQQNFMSILKGLLSNYKEREELYDNYLCPPDIRIQNFLNRYFASVKDVPDIKIPLRTFTLDSYGIARALSLPQGKDEYISTYISSYKVKQGVLHNPKNDRRTTKGVFHIAEGGLPIPGDKKAVPINVAKYIFYRAFAENGDVMELPYTSCMDKPVKLLVSLLLRPTVCPEVKGVTDKKTMEIRFFAPGSLVSSLDFVESIFGNGGSPYHIKNDSALDVEHWTGHTGCIILAPQLTLLTKKECGLPLVSQATDRQKRDGMCWSKEDELYNDGLPFKLCVRTEEGIVATVIADNYFGYSKKEIKTMIGYASNIFGNTEEEHAGGALVFPGYNQGDTYFANPMKVRNTFEDVKKNCRDFIEFKQEGYGIDKNFNNIYYLPENTNFNVPNQEIKWKNESGEHHLKLLPNKIYILPNGSKFRMESYSGALNYRLVETIGDGLFCHKPCTVSGGGKSEISKSIADAIFGGPFFISDFEKDFEKVEEIINYDYSKRFKSLGEPIPYSRSFLCNRRSMGSVIKLLTPSSEYTKEYNQWLESLPQYIKGIALIIKRFYKEEWGNEWKKYFNVDILNGTPGNELKFGNRKIYARYLRVGFEENGTWRTFKLRQDFVHSDKIQMEDDITASTVVPTRLLSNLGKAADNYSVKIVENCEYRSFQRPDDAIVRGYDKKAESDLASPNTFISNFEPLTQKDAQEIVEDVINFDRFTKPMRDLIQSVADKKDSKYFVCSANPRLVNSKPSKNVRYLQTRDDLVKPEEKYVAEVGMRLARKLKPNEPLYIPVNSVLPGRRNNRAEEGIRPLAVYNPIHYQELPELFMDFICSLTGKSPSTTGAGSEGALTKGPFNSLCATTDLDNALVSYILTGYDGFTTPAGYIGSKYRIDHDLSLLIPELWARLTPEERNPKYLIENGFFEKLDDFSYEGKIVKASVLGYRVTDKFVHNFFGRVFENPNVVFTPEMLKPELQNLSEFVDGVNNIVENQSRVARMYIEDGSVEAAIPPLKALIYIMANGEYNGMRADSEEFRQMFTRDYLLESDWYAERLRNKHINDINLWQSHQKYISEFLQKAANLSESKRNMIKEILQKTNDELKYVKSQEYYDKLVGSLGKDNLYR</sequence>
<accession>A0A9D1RIB8</accession>
<dbReference type="Pfam" id="PF26300">
    <property type="entry name" value="PEPCK_PPi_lobe_2"/>
    <property type="match status" value="1"/>
</dbReference>
<proteinExistence type="predicted"/>
<name>A0A9D1RIB8_9BACT</name>
<gene>
    <name evidence="2" type="ORF">IAC47_08020</name>
</gene>
<evidence type="ECO:0000313" key="2">
    <source>
        <dbReference type="EMBL" id="HIW88194.1"/>
    </source>
</evidence>
<dbReference type="InterPro" id="IPR058710">
    <property type="entry name" value="PEPCK_lobe_2"/>
</dbReference>
<organism evidence="2 3">
    <name type="scientific">Candidatus Onthomorpha intestinigallinarum</name>
    <dbReference type="NCBI Taxonomy" id="2840880"/>
    <lineage>
        <taxon>Bacteria</taxon>
        <taxon>Pseudomonadati</taxon>
        <taxon>Bacteroidota</taxon>
        <taxon>Bacteroidia</taxon>
        <taxon>Bacteroidales</taxon>
        <taxon>Candidatus Onthomorpha</taxon>
    </lineage>
</organism>
<dbReference type="AlphaFoldDB" id="A0A9D1RIB8"/>
<comment type="caution">
    <text evidence="2">The sequence shown here is derived from an EMBL/GenBank/DDBJ whole genome shotgun (WGS) entry which is preliminary data.</text>
</comment>
<protein>
    <recommendedName>
        <fullName evidence="1">PPi-type phosphoenolpyruvate carboxykinase lobe 2 domain-containing protein</fullName>
    </recommendedName>
</protein>
<reference evidence="2" key="2">
    <citation type="submission" date="2021-04" db="EMBL/GenBank/DDBJ databases">
        <authorList>
            <person name="Gilroy R."/>
        </authorList>
    </citation>
    <scope>NUCLEOTIDE SEQUENCE</scope>
    <source>
        <strain evidence="2">Gambia16-930</strain>
    </source>
</reference>
<evidence type="ECO:0000259" key="1">
    <source>
        <dbReference type="Pfam" id="PF26300"/>
    </source>
</evidence>
<feature type="domain" description="PPi-type phosphoenolpyruvate carboxykinase lobe 2" evidence="1">
    <location>
        <begin position="515"/>
        <end position="623"/>
    </location>
</feature>
<dbReference type="EMBL" id="DXGG01000250">
    <property type="protein sequence ID" value="HIW88194.1"/>
    <property type="molecule type" value="Genomic_DNA"/>
</dbReference>
<reference evidence="2" key="1">
    <citation type="journal article" date="2021" name="PeerJ">
        <title>Extensive microbial diversity within the chicken gut microbiome revealed by metagenomics and culture.</title>
        <authorList>
            <person name="Gilroy R."/>
            <person name="Ravi A."/>
            <person name="Getino M."/>
            <person name="Pursley I."/>
            <person name="Horton D.L."/>
            <person name="Alikhan N.F."/>
            <person name="Baker D."/>
            <person name="Gharbi K."/>
            <person name="Hall N."/>
            <person name="Watson M."/>
            <person name="Adriaenssens E.M."/>
            <person name="Foster-Nyarko E."/>
            <person name="Jarju S."/>
            <person name="Secka A."/>
            <person name="Antonio M."/>
            <person name="Oren A."/>
            <person name="Chaudhuri R.R."/>
            <person name="La Ragione R."/>
            <person name="Hildebrand F."/>
            <person name="Pallen M.J."/>
        </authorList>
    </citation>
    <scope>NUCLEOTIDE SEQUENCE</scope>
    <source>
        <strain evidence="2">Gambia16-930</strain>
    </source>
</reference>
<dbReference type="Proteomes" id="UP000824267">
    <property type="component" value="Unassembled WGS sequence"/>
</dbReference>
<evidence type="ECO:0000313" key="3">
    <source>
        <dbReference type="Proteomes" id="UP000824267"/>
    </source>
</evidence>